<dbReference type="PROSITE" id="PS50977">
    <property type="entry name" value="HTH_TETR_2"/>
    <property type="match status" value="1"/>
</dbReference>
<dbReference type="EMBL" id="CP014859">
    <property type="protein sequence ID" value="AOS63743.1"/>
    <property type="molecule type" value="Genomic_DNA"/>
</dbReference>
<dbReference type="PANTHER" id="PTHR30055">
    <property type="entry name" value="HTH-TYPE TRANSCRIPTIONAL REGULATOR RUTR"/>
    <property type="match status" value="1"/>
</dbReference>
<evidence type="ECO:0000313" key="7">
    <source>
        <dbReference type="EMBL" id="AOS63743.1"/>
    </source>
</evidence>
<reference evidence="8" key="1">
    <citation type="submission" date="2016-03" db="EMBL/GenBank/DDBJ databases">
        <title>Complete genome sequence of the type strain Actinoalloteichus hymeniacidonis DSM 45092.</title>
        <authorList>
            <person name="Schaffert L."/>
            <person name="Albersmeier A."/>
            <person name="Winkler A."/>
            <person name="Kalinowski J."/>
            <person name="Zotchev S."/>
            <person name="Ruckert C."/>
        </authorList>
    </citation>
    <scope>NUCLEOTIDE SEQUENCE [LARGE SCALE GENOMIC DNA]</scope>
    <source>
        <strain evidence="8">HPA177(T) (DSM 45092(T))</strain>
    </source>
</reference>
<dbReference type="Gene3D" id="1.10.357.10">
    <property type="entry name" value="Tetracycline Repressor, domain 2"/>
    <property type="match status" value="1"/>
</dbReference>
<dbReference type="Proteomes" id="UP000095210">
    <property type="component" value="Chromosome"/>
</dbReference>
<dbReference type="GO" id="GO:0003700">
    <property type="term" value="F:DNA-binding transcription factor activity"/>
    <property type="evidence" value="ECO:0007669"/>
    <property type="project" value="TreeGrafter"/>
</dbReference>
<keyword evidence="8" id="KW-1185">Reference proteome</keyword>
<organism evidence="7 8">
    <name type="scientific">Actinoalloteichus hymeniacidonis</name>
    <dbReference type="NCBI Taxonomy" id="340345"/>
    <lineage>
        <taxon>Bacteria</taxon>
        <taxon>Bacillati</taxon>
        <taxon>Actinomycetota</taxon>
        <taxon>Actinomycetes</taxon>
        <taxon>Pseudonocardiales</taxon>
        <taxon>Pseudonocardiaceae</taxon>
        <taxon>Actinoalloteichus</taxon>
    </lineage>
</organism>
<keyword evidence="1" id="KW-0678">Repressor</keyword>
<dbReference type="Pfam" id="PF00440">
    <property type="entry name" value="TetR_N"/>
    <property type="match status" value="1"/>
</dbReference>
<evidence type="ECO:0000256" key="3">
    <source>
        <dbReference type="ARBA" id="ARBA00023125"/>
    </source>
</evidence>
<evidence type="ECO:0000256" key="5">
    <source>
        <dbReference type="PROSITE-ProRule" id="PRU00335"/>
    </source>
</evidence>
<keyword evidence="3 5" id="KW-0238">DNA-binding</keyword>
<feature type="domain" description="HTH tetR-type" evidence="6">
    <location>
        <begin position="19"/>
        <end position="79"/>
    </location>
</feature>
<keyword evidence="2" id="KW-0805">Transcription regulation</keyword>
<evidence type="ECO:0000256" key="1">
    <source>
        <dbReference type="ARBA" id="ARBA00022491"/>
    </source>
</evidence>
<evidence type="ECO:0000313" key="8">
    <source>
        <dbReference type="Proteomes" id="UP000095210"/>
    </source>
</evidence>
<dbReference type="PANTHER" id="PTHR30055:SF219">
    <property type="entry name" value="TRANSCRIPTIONAL REGULATORY PROTEIN"/>
    <property type="match status" value="1"/>
</dbReference>
<evidence type="ECO:0000259" key="6">
    <source>
        <dbReference type="PROSITE" id="PS50977"/>
    </source>
</evidence>
<proteinExistence type="predicted"/>
<dbReference type="InterPro" id="IPR009057">
    <property type="entry name" value="Homeodomain-like_sf"/>
</dbReference>
<keyword evidence="4" id="KW-0804">Transcription</keyword>
<sequence length="210" mass="22061">MSYVRITRLYGDAGYHAGMGQRDDLLAGARQCLIDKGYAHTTARDIVAVTGANLAAIGYHFGTKDALLNAAVLEAFEEWGSSIENASTLTPAATAEARLREFLDGLLSAAAQQHALLVASVQAYALAEFAPEVRAQLAATYAKARRELAAMVLGVPPEDVTPGQAASTGSLIVALINGAVLQWLVDPHDAPKASDLMDAMRTLNPEVDAG</sequence>
<dbReference type="SUPFAM" id="SSF48498">
    <property type="entry name" value="Tetracyclin repressor-like, C-terminal domain"/>
    <property type="match status" value="1"/>
</dbReference>
<feature type="DNA-binding region" description="H-T-H motif" evidence="5">
    <location>
        <begin position="42"/>
        <end position="61"/>
    </location>
</feature>
<dbReference type="GO" id="GO:0000976">
    <property type="term" value="F:transcription cis-regulatory region binding"/>
    <property type="evidence" value="ECO:0007669"/>
    <property type="project" value="TreeGrafter"/>
</dbReference>
<evidence type="ECO:0000256" key="4">
    <source>
        <dbReference type="ARBA" id="ARBA00023163"/>
    </source>
</evidence>
<gene>
    <name evidence="7" type="ORF">TL08_14670</name>
</gene>
<dbReference type="InterPro" id="IPR036271">
    <property type="entry name" value="Tet_transcr_reg_TetR-rel_C_sf"/>
</dbReference>
<dbReference type="AlphaFoldDB" id="A0AAC9HR12"/>
<dbReference type="InterPro" id="IPR050109">
    <property type="entry name" value="HTH-type_TetR-like_transc_reg"/>
</dbReference>
<dbReference type="InterPro" id="IPR001647">
    <property type="entry name" value="HTH_TetR"/>
</dbReference>
<dbReference type="InterPro" id="IPR039538">
    <property type="entry name" value="BetI_C"/>
</dbReference>
<dbReference type="SUPFAM" id="SSF46689">
    <property type="entry name" value="Homeodomain-like"/>
    <property type="match status" value="1"/>
</dbReference>
<evidence type="ECO:0000256" key="2">
    <source>
        <dbReference type="ARBA" id="ARBA00023015"/>
    </source>
</evidence>
<dbReference type="Pfam" id="PF13977">
    <property type="entry name" value="TetR_C_6"/>
    <property type="match status" value="1"/>
</dbReference>
<dbReference type="KEGG" id="ahm:TL08_14670"/>
<protein>
    <submittedName>
        <fullName evidence="7">Transcriptional regulator, TetR family</fullName>
    </submittedName>
</protein>
<name>A0AAC9HR12_9PSEU</name>
<accession>A0AAC9HR12</accession>